<dbReference type="PANTHER" id="PTHR43289">
    <property type="entry name" value="MITOGEN-ACTIVATED PROTEIN KINASE KINASE KINASE 20-RELATED"/>
    <property type="match status" value="1"/>
</dbReference>
<evidence type="ECO:0000313" key="10">
    <source>
        <dbReference type="Proteomes" id="UP000064967"/>
    </source>
</evidence>
<keyword evidence="7" id="KW-0812">Transmembrane</keyword>
<feature type="compositionally biased region" description="Low complexity" evidence="6">
    <location>
        <begin position="534"/>
        <end position="546"/>
    </location>
</feature>
<protein>
    <submittedName>
        <fullName evidence="9">Serine/threonine protein kinase</fullName>
    </submittedName>
</protein>
<keyword evidence="4 5" id="KW-0067">ATP-binding</keyword>
<feature type="compositionally biased region" description="Basic residues" evidence="6">
    <location>
        <begin position="903"/>
        <end position="924"/>
    </location>
</feature>
<feature type="compositionally biased region" description="Pro residues" evidence="6">
    <location>
        <begin position="581"/>
        <end position="590"/>
    </location>
</feature>
<evidence type="ECO:0000256" key="3">
    <source>
        <dbReference type="ARBA" id="ARBA00022777"/>
    </source>
</evidence>
<dbReference type="InterPro" id="IPR000719">
    <property type="entry name" value="Prot_kinase_dom"/>
</dbReference>
<dbReference type="PROSITE" id="PS00107">
    <property type="entry name" value="PROTEIN_KINASE_ATP"/>
    <property type="match status" value="1"/>
</dbReference>
<dbReference type="CDD" id="cd14014">
    <property type="entry name" value="STKc_PknB_like"/>
    <property type="match status" value="1"/>
</dbReference>
<evidence type="ECO:0000259" key="8">
    <source>
        <dbReference type="PROSITE" id="PS50011"/>
    </source>
</evidence>
<keyword evidence="7" id="KW-0472">Membrane</keyword>
<keyword evidence="2 5" id="KW-0547">Nucleotide-binding</keyword>
<feature type="compositionally biased region" description="Low complexity" evidence="6">
    <location>
        <begin position="655"/>
        <end position="671"/>
    </location>
</feature>
<feature type="compositionally biased region" description="Basic residues" evidence="6">
    <location>
        <begin position="933"/>
        <end position="943"/>
    </location>
</feature>
<dbReference type="GO" id="GO:0005524">
    <property type="term" value="F:ATP binding"/>
    <property type="evidence" value="ECO:0007669"/>
    <property type="project" value="UniProtKB-UniRule"/>
</dbReference>
<keyword evidence="7" id="KW-1133">Transmembrane helix</keyword>
<dbReference type="Gene3D" id="3.30.200.20">
    <property type="entry name" value="Phosphorylase Kinase, domain 1"/>
    <property type="match status" value="1"/>
</dbReference>
<dbReference type="EMBL" id="CP012333">
    <property type="protein sequence ID" value="AKV00837.1"/>
    <property type="molecule type" value="Genomic_DNA"/>
</dbReference>
<evidence type="ECO:0000256" key="6">
    <source>
        <dbReference type="SAM" id="MobiDB-lite"/>
    </source>
</evidence>
<feature type="compositionally biased region" description="Basic and acidic residues" evidence="6">
    <location>
        <begin position="1"/>
        <end position="10"/>
    </location>
</feature>
<accession>A0A0K1Q5A8</accession>
<gene>
    <name evidence="9" type="ORF">AKJ09_07500</name>
</gene>
<proteinExistence type="predicted"/>
<dbReference type="Gene3D" id="1.10.510.10">
    <property type="entry name" value="Transferase(Phosphotransferase) domain 1"/>
    <property type="match status" value="1"/>
</dbReference>
<feature type="compositionally biased region" description="Basic residues" evidence="6">
    <location>
        <begin position="804"/>
        <end position="822"/>
    </location>
</feature>
<evidence type="ECO:0000256" key="4">
    <source>
        <dbReference type="ARBA" id="ARBA00022840"/>
    </source>
</evidence>
<dbReference type="InterPro" id="IPR017441">
    <property type="entry name" value="Protein_kinase_ATP_BS"/>
</dbReference>
<organism evidence="9 10">
    <name type="scientific">Labilithrix luteola</name>
    <dbReference type="NCBI Taxonomy" id="1391654"/>
    <lineage>
        <taxon>Bacteria</taxon>
        <taxon>Pseudomonadati</taxon>
        <taxon>Myxococcota</taxon>
        <taxon>Polyangia</taxon>
        <taxon>Polyangiales</taxon>
        <taxon>Labilitrichaceae</taxon>
        <taxon>Labilithrix</taxon>
    </lineage>
</organism>
<dbReference type="KEGG" id="llu:AKJ09_07500"/>
<dbReference type="PATRIC" id="fig|1391654.3.peg.7611"/>
<dbReference type="InterPro" id="IPR008266">
    <property type="entry name" value="Tyr_kinase_AS"/>
</dbReference>
<sequence>MPQDRAHRPDVNTGGHPASMPEIRAGGGTYFLGRYRVVDEIGIGGMASVHLARMDGPGGFQKWVAIKKIHPHLVEDDSFVQMFLDEARVAARISHPNVATVFDLGKHEETYWIAMEYLHGEPLREVMRRTEELGTAMPPEIACRVIADASEGLHSAHELLGKNGERLELVHRDVTPHNLFVTYDGVTKVVDFGIAKFSSRMSNTRAGTLKGKLAYMSPEQVQGEQIDRRTDIFALGVVLWELTTGQRLFRMESDLDTLAKVQECNVPRPSTLIRGYPVDLEKIVMKALAKNRGERFKTARELSRALQSLLMRRGLFIASDEVAAYTQSVFSDRIQKREAHLRWAAEVTQTINVEQMLSTPNLNTDHTNSEVQQSSQSGKGNNVRPAAGMPLPSASIPHGGALGLGPASGQSGPVSGPQASHPSHPSNPAWGEQDPRKRTVPMQARGPAGGPGGPGGPPRPAGPSAPKTTPPPPRPAAGMPAAPRPMPAPAQNVAEEPHPADGDGPTIQAAPPLLEGDAAELHASMQNDPPTMMASPQARAAKAAQAEPIALEPDPDDFDEDQDETIVAATRAEQGALHMPPTFPQPPGPSPSAQHMHPRTAPIAAIAPPHAPAYPPPLGYPHGAPAHTAEVAFADTLGLQHAPVPPVPYDPNMYPRGPHASGPSGPSGPSGEYNPMGMPPMGGPDIRMQPTVPRMAPSFDNRTMTVQRYRKRPPMWVVAALSCSIALLIAGVVIAIVSSTGTPNRHSAASATVPSATTPPTGAISAPVVPSTPVTAPAVVTAPPAATSAAPVDTAPPQPSLPRSRPRRQRLRPRRPRPRSLRRSPLSPLSPPSPRQRLARRPRRPLPLRRRRRRKWSRATVRSRSCACRSAIRSSTTARHSVRGTSSTAPSRQGGTSSSSQRRTARRRASSSKSFPIRRKRSASRWRSELARRARQASKLARA</sequence>
<keyword evidence="3 9" id="KW-0418">Kinase</keyword>
<feature type="domain" description="Protein kinase" evidence="8">
    <location>
        <begin position="35"/>
        <end position="310"/>
    </location>
</feature>
<feature type="compositionally biased region" description="Polar residues" evidence="6">
    <location>
        <begin position="877"/>
        <end position="890"/>
    </location>
</feature>
<dbReference type="PROSITE" id="PS00109">
    <property type="entry name" value="PROTEIN_KINASE_TYR"/>
    <property type="match status" value="1"/>
</dbReference>
<dbReference type="STRING" id="1391654.AKJ09_07500"/>
<evidence type="ECO:0000313" key="9">
    <source>
        <dbReference type="EMBL" id="AKV00837.1"/>
    </source>
</evidence>
<feature type="compositionally biased region" description="Low complexity" evidence="6">
    <location>
        <begin position="858"/>
        <end position="876"/>
    </location>
</feature>
<dbReference type="PROSITE" id="PS50011">
    <property type="entry name" value="PROTEIN_KINASE_DOM"/>
    <property type="match status" value="1"/>
</dbReference>
<feature type="region of interest" description="Disordered" evidence="6">
    <location>
        <begin position="577"/>
        <end position="597"/>
    </location>
</feature>
<feature type="region of interest" description="Disordered" evidence="6">
    <location>
        <begin position="1"/>
        <end position="21"/>
    </location>
</feature>
<evidence type="ECO:0000256" key="1">
    <source>
        <dbReference type="ARBA" id="ARBA00022679"/>
    </source>
</evidence>
<dbReference type="InterPro" id="IPR011009">
    <property type="entry name" value="Kinase-like_dom_sf"/>
</dbReference>
<keyword evidence="10" id="KW-1185">Reference proteome</keyword>
<dbReference type="Pfam" id="PF00069">
    <property type="entry name" value="Pkinase"/>
    <property type="match status" value="1"/>
</dbReference>
<dbReference type="SUPFAM" id="SSF56112">
    <property type="entry name" value="Protein kinase-like (PK-like)"/>
    <property type="match status" value="1"/>
</dbReference>
<feature type="region of interest" description="Disordered" evidence="6">
    <location>
        <begin position="642"/>
        <end position="679"/>
    </location>
</feature>
<dbReference type="PANTHER" id="PTHR43289:SF6">
    <property type="entry name" value="SERINE_THREONINE-PROTEIN KINASE NEKL-3"/>
    <property type="match status" value="1"/>
</dbReference>
<reference evidence="9 10" key="1">
    <citation type="submission" date="2015-08" db="EMBL/GenBank/DDBJ databases">
        <authorList>
            <person name="Babu N.S."/>
            <person name="Beckwith C.J."/>
            <person name="Beseler K.G."/>
            <person name="Brison A."/>
            <person name="Carone J.V."/>
            <person name="Caskin T.P."/>
            <person name="Diamond M."/>
            <person name="Durham M.E."/>
            <person name="Foxe J.M."/>
            <person name="Go M."/>
            <person name="Henderson B.A."/>
            <person name="Jones I.B."/>
            <person name="McGettigan J.A."/>
            <person name="Micheletti S.J."/>
            <person name="Nasrallah M.E."/>
            <person name="Ortiz D."/>
            <person name="Piller C.R."/>
            <person name="Privatt S.R."/>
            <person name="Schneider S.L."/>
            <person name="Sharp S."/>
            <person name="Smith T.C."/>
            <person name="Stanton J.D."/>
            <person name="Ullery H.E."/>
            <person name="Wilson R.J."/>
            <person name="Serrano M.G."/>
            <person name="Buck G."/>
            <person name="Lee V."/>
            <person name="Wang Y."/>
            <person name="Carvalho R."/>
            <person name="Voegtly L."/>
            <person name="Shi R."/>
            <person name="Duckworth R."/>
            <person name="Johnson A."/>
            <person name="Loviza R."/>
            <person name="Walstead R."/>
            <person name="Shah Z."/>
            <person name="Kiflezghi M."/>
            <person name="Wade K."/>
            <person name="Ball S.L."/>
            <person name="Bradley K.W."/>
            <person name="Asai D.J."/>
            <person name="Bowman C.A."/>
            <person name="Russell D.A."/>
            <person name="Pope W.H."/>
            <person name="Jacobs-Sera D."/>
            <person name="Hendrix R.W."/>
            <person name="Hatfull G.F."/>
        </authorList>
    </citation>
    <scope>NUCLEOTIDE SEQUENCE [LARGE SCALE GENOMIC DNA]</scope>
    <source>
        <strain evidence="9 10">DSM 27648</strain>
    </source>
</reference>
<feature type="binding site" evidence="5">
    <location>
        <position position="68"/>
    </location>
    <ligand>
        <name>ATP</name>
        <dbReference type="ChEBI" id="CHEBI:30616"/>
    </ligand>
</feature>
<feature type="region of interest" description="Disordered" evidence="6">
    <location>
        <begin position="785"/>
        <end position="943"/>
    </location>
</feature>
<evidence type="ECO:0000256" key="7">
    <source>
        <dbReference type="SAM" id="Phobius"/>
    </source>
</evidence>
<evidence type="ECO:0000256" key="2">
    <source>
        <dbReference type="ARBA" id="ARBA00022741"/>
    </source>
</evidence>
<name>A0A0K1Q5A8_9BACT</name>
<feature type="compositionally biased region" description="Polar residues" evidence="6">
    <location>
        <begin position="359"/>
        <end position="380"/>
    </location>
</feature>
<dbReference type="GO" id="GO:0004674">
    <property type="term" value="F:protein serine/threonine kinase activity"/>
    <property type="evidence" value="ECO:0007669"/>
    <property type="project" value="UniProtKB-KW"/>
</dbReference>
<dbReference type="AlphaFoldDB" id="A0A0K1Q5A8"/>
<keyword evidence="9" id="KW-0723">Serine/threonine-protein kinase</keyword>
<feature type="compositionally biased region" description="Basic residues" evidence="6">
    <location>
        <begin position="837"/>
        <end position="857"/>
    </location>
</feature>
<dbReference type="Proteomes" id="UP000064967">
    <property type="component" value="Chromosome"/>
</dbReference>
<feature type="region of interest" description="Disordered" evidence="6">
    <location>
        <begin position="359"/>
        <end position="546"/>
    </location>
</feature>
<feature type="compositionally biased region" description="Pro residues" evidence="6">
    <location>
        <begin position="454"/>
        <end position="475"/>
    </location>
</feature>
<evidence type="ECO:0000256" key="5">
    <source>
        <dbReference type="PROSITE-ProRule" id="PRU10141"/>
    </source>
</evidence>
<feature type="compositionally biased region" description="Polar residues" evidence="6">
    <location>
        <begin position="408"/>
        <end position="426"/>
    </location>
</feature>
<feature type="compositionally biased region" description="Low complexity" evidence="6">
    <location>
        <begin position="891"/>
        <end position="902"/>
    </location>
</feature>
<feature type="transmembrane region" description="Helical" evidence="7">
    <location>
        <begin position="715"/>
        <end position="737"/>
    </location>
</feature>
<keyword evidence="1" id="KW-0808">Transferase</keyword>